<dbReference type="Proteomes" id="UP001180020">
    <property type="component" value="Unassembled WGS sequence"/>
</dbReference>
<gene>
    <name evidence="1" type="ORF">QJS10_CPB19g00262</name>
</gene>
<reference evidence="1" key="2">
    <citation type="submission" date="2023-06" db="EMBL/GenBank/DDBJ databases">
        <authorList>
            <person name="Ma L."/>
            <person name="Liu K.-W."/>
            <person name="Li Z."/>
            <person name="Hsiao Y.-Y."/>
            <person name="Qi Y."/>
            <person name="Fu T."/>
            <person name="Tang G."/>
            <person name="Zhang D."/>
            <person name="Sun W.-H."/>
            <person name="Liu D.-K."/>
            <person name="Li Y."/>
            <person name="Chen G.-Z."/>
            <person name="Liu X.-D."/>
            <person name="Liao X.-Y."/>
            <person name="Jiang Y.-T."/>
            <person name="Yu X."/>
            <person name="Hao Y."/>
            <person name="Huang J."/>
            <person name="Zhao X.-W."/>
            <person name="Ke S."/>
            <person name="Chen Y.-Y."/>
            <person name="Wu W.-L."/>
            <person name="Hsu J.-L."/>
            <person name="Lin Y.-F."/>
            <person name="Huang M.-D."/>
            <person name="Li C.-Y."/>
            <person name="Huang L."/>
            <person name="Wang Z.-W."/>
            <person name="Zhao X."/>
            <person name="Zhong W.-Y."/>
            <person name="Peng D.-H."/>
            <person name="Ahmad S."/>
            <person name="Lan S."/>
            <person name="Zhang J.-S."/>
            <person name="Tsai W.-C."/>
            <person name="Van De Peer Y."/>
            <person name="Liu Z.-J."/>
        </authorList>
    </citation>
    <scope>NUCLEOTIDE SEQUENCE</scope>
    <source>
        <strain evidence="1">CP</strain>
        <tissue evidence="1">Leaves</tissue>
    </source>
</reference>
<reference evidence="1" key="1">
    <citation type="journal article" date="2023" name="Nat. Commun.">
        <title>Diploid and tetraploid genomes of Acorus and the evolution of monocots.</title>
        <authorList>
            <person name="Ma L."/>
            <person name="Liu K.W."/>
            <person name="Li Z."/>
            <person name="Hsiao Y.Y."/>
            <person name="Qi Y."/>
            <person name="Fu T."/>
            <person name="Tang G.D."/>
            <person name="Zhang D."/>
            <person name="Sun W.H."/>
            <person name="Liu D.K."/>
            <person name="Li Y."/>
            <person name="Chen G.Z."/>
            <person name="Liu X.D."/>
            <person name="Liao X.Y."/>
            <person name="Jiang Y.T."/>
            <person name="Yu X."/>
            <person name="Hao Y."/>
            <person name="Huang J."/>
            <person name="Zhao X.W."/>
            <person name="Ke S."/>
            <person name="Chen Y.Y."/>
            <person name="Wu W.L."/>
            <person name="Hsu J.L."/>
            <person name="Lin Y.F."/>
            <person name="Huang M.D."/>
            <person name="Li C.Y."/>
            <person name="Huang L."/>
            <person name="Wang Z.W."/>
            <person name="Zhao X."/>
            <person name="Zhong W.Y."/>
            <person name="Peng D.H."/>
            <person name="Ahmad S."/>
            <person name="Lan S."/>
            <person name="Zhang J.S."/>
            <person name="Tsai W.C."/>
            <person name="Van de Peer Y."/>
            <person name="Liu Z.J."/>
        </authorList>
    </citation>
    <scope>NUCLEOTIDE SEQUENCE</scope>
    <source>
        <strain evidence="1">CP</strain>
    </source>
</reference>
<dbReference type="EMBL" id="JAUJYO010000019">
    <property type="protein sequence ID" value="KAK1287291.1"/>
    <property type="molecule type" value="Genomic_DNA"/>
</dbReference>
<accession>A0AAV9CEL1</accession>
<evidence type="ECO:0000313" key="2">
    <source>
        <dbReference type="Proteomes" id="UP001180020"/>
    </source>
</evidence>
<sequence>MRIQEIADSTQRFEIKNTKNEGITSQVLEPHGPYQLVLPDEKDIIGLDEQVEEIMGQLKDGD</sequence>
<name>A0AAV9CEL1_ACOCL</name>
<comment type="caution">
    <text evidence="1">The sequence shown here is derived from an EMBL/GenBank/DDBJ whole genome shotgun (WGS) entry which is preliminary data.</text>
</comment>
<evidence type="ECO:0000313" key="1">
    <source>
        <dbReference type="EMBL" id="KAK1287291.1"/>
    </source>
</evidence>
<dbReference type="AlphaFoldDB" id="A0AAV9CEL1"/>
<organism evidence="1 2">
    <name type="scientific">Acorus calamus</name>
    <name type="common">Sweet flag</name>
    <dbReference type="NCBI Taxonomy" id="4465"/>
    <lineage>
        <taxon>Eukaryota</taxon>
        <taxon>Viridiplantae</taxon>
        <taxon>Streptophyta</taxon>
        <taxon>Embryophyta</taxon>
        <taxon>Tracheophyta</taxon>
        <taxon>Spermatophyta</taxon>
        <taxon>Magnoliopsida</taxon>
        <taxon>Liliopsida</taxon>
        <taxon>Acoraceae</taxon>
        <taxon>Acorus</taxon>
    </lineage>
</organism>
<protein>
    <submittedName>
        <fullName evidence="1">Uncharacterized protein</fullName>
    </submittedName>
</protein>
<proteinExistence type="predicted"/>
<keyword evidence="2" id="KW-1185">Reference proteome</keyword>